<protein>
    <recommendedName>
        <fullName evidence="2">UPF0235 protein Q664_10585</fullName>
    </recommendedName>
</protein>
<reference evidence="3 4" key="1">
    <citation type="submission" date="2014-07" db="EMBL/GenBank/DDBJ databases">
        <title>Draft Genome Sequence of Gephyronic Acid Producer, Cystobacter violaceus Strain Cb vi76.</title>
        <authorList>
            <person name="Stevens D.C."/>
            <person name="Young J."/>
            <person name="Carmichael R."/>
            <person name="Tan J."/>
            <person name="Taylor R.E."/>
        </authorList>
    </citation>
    <scope>NUCLEOTIDE SEQUENCE [LARGE SCALE GENOMIC DNA]</scope>
    <source>
        <strain evidence="3 4">Cb vi76</strain>
    </source>
</reference>
<organism evidence="3 4">
    <name type="scientific">Archangium violaceum Cb vi76</name>
    <dbReference type="NCBI Taxonomy" id="1406225"/>
    <lineage>
        <taxon>Bacteria</taxon>
        <taxon>Pseudomonadati</taxon>
        <taxon>Myxococcota</taxon>
        <taxon>Myxococcia</taxon>
        <taxon>Myxococcales</taxon>
        <taxon>Cystobacterineae</taxon>
        <taxon>Archangiaceae</taxon>
        <taxon>Archangium</taxon>
    </lineage>
</organism>
<proteinExistence type="inferred from homology"/>
<dbReference type="PANTHER" id="PTHR13420:SF7">
    <property type="entry name" value="UPF0235 PROTEIN C15ORF40"/>
    <property type="match status" value="1"/>
</dbReference>
<dbReference type="SMART" id="SM01152">
    <property type="entry name" value="DUF167"/>
    <property type="match status" value="1"/>
</dbReference>
<comment type="similarity">
    <text evidence="1 2">Belongs to the UPF0235 family.</text>
</comment>
<dbReference type="Gene3D" id="3.30.1200.10">
    <property type="entry name" value="YggU-like"/>
    <property type="match status" value="1"/>
</dbReference>
<dbReference type="NCBIfam" id="TIGR00251">
    <property type="entry name" value="DUF167 family protein"/>
    <property type="match status" value="1"/>
</dbReference>
<dbReference type="RefSeq" id="WP_043392930.1">
    <property type="nucleotide sequence ID" value="NZ_JPMI01000062.1"/>
</dbReference>
<dbReference type="Pfam" id="PF02594">
    <property type="entry name" value="DUF167"/>
    <property type="match status" value="1"/>
</dbReference>
<dbReference type="EMBL" id="JPMI01000062">
    <property type="protein sequence ID" value="KFA93234.1"/>
    <property type="molecule type" value="Genomic_DNA"/>
</dbReference>
<dbReference type="PANTHER" id="PTHR13420">
    <property type="entry name" value="UPF0235 PROTEIN C15ORF40"/>
    <property type="match status" value="1"/>
</dbReference>
<evidence type="ECO:0000256" key="1">
    <source>
        <dbReference type="ARBA" id="ARBA00010364"/>
    </source>
</evidence>
<dbReference type="AlphaFoldDB" id="A0A084SXP9"/>
<dbReference type="GO" id="GO:0005737">
    <property type="term" value="C:cytoplasm"/>
    <property type="evidence" value="ECO:0007669"/>
    <property type="project" value="TreeGrafter"/>
</dbReference>
<sequence>MAAPWVKEVPGAVELALVVQPRASRTRVVGEHDGLLKIQLAAPPVDGEANAALLEFLAKQLGVPRRQVSLVSGDTSRRKRVRVEGLGAAHAEAVMSGAT</sequence>
<dbReference type="SUPFAM" id="SSF69786">
    <property type="entry name" value="YggU-like"/>
    <property type="match status" value="1"/>
</dbReference>
<evidence type="ECO:0000256" key="2">
    <source>
        <dbReference type="HAMAP-Rule" id="MF_00634"/>
    </source>
</evidence>
<dbReference type="Proteomes" id="UP000028547">
    <property type="component" value="Unassembled WGS sequence"/>
</dbReference>
<dbReference type="HAMAP" id="MF_00634">
    <property type="entry name" value="UPF0235"/>
    <property type="match status" value="1"/>
</dbReference>
<evidence type="ECO:0000313" key="3">
    <source>
        <dbReference type="EMBL" id="KFA93234.1"/>
    </source>
</evidence>
<name>A0A084SXP9_9BACT</name>
<gene>
    <name evidence="3" type="ORF">Q664_10585</name>
</gene>
<accession>A0A084SXP9</accession>
<evidence type="ECO:0000313" key="4">
    <source>
        <dbReference type="Proteomes" id="UP000028547"/>
    </source>
</evidence>
<dbReference type="InterPro" id="IPR036591">
    <property type="entry name" value="YggU-like_sf"/>
</dbReference>
<comment type="caution">
    <text evidence="3">The sequence shown here is derived from an EMBL/GenBank/DDBJ whole genome shotgun (WGS) entry which is preliminary data.</text>
</comment>
<dbReference type="InterPro" id="IPR003746">
    <property type="entry name" value="DUF167"/>
</dbReference>